<keyword evidence="2" id="KW-1185">Reference proteome</keyword>
<name>A0A239TWN6_9FIRM</name>
<organism evidence="1 2">
    <name type="scientific">Megamonas hypermegale</name>
    <dbReference type="NCBI Taxonomy" id="158847"/>
    <lineage>
        <taxon>Bacteria</taxon>
        <taxon>Bacillati</taxon>
        <taxon>Bacillota</taxon>
        <taxon>Negativicutes</taxon>
        <taxon>Selenomonadales</taxon>
        <taxon>Selenomonadaceae</taxon>
        <taxon>Megamonas</taxon>
    </lineage>
</organism>
<dbReference type="AlphaFoldDB" id="A0A239TWN6"/>
<protein>
    <submittedName>
        <fullName evidence="1">Uncharacterized protein</fullName>
    </submittedName>
</protein>
<dbReference type="eggNOG" id="ENOG502ZBE4">
    <property type="taxonomic scope" value="Bacteria"/>
</dbReference>
<accession>A0A239TWN6</accession>
<dbReference type="Proteomes" id="UP000215383">
    <property type="component" value="Chromosome 1"/>
</dbReference>
<reference evidence="1 2" key="1">
    <citation type="submission" date="2017-06" db="EMBL/GenBank/DDBJ databases">
        <authorList>
            <consortium name="Pathogen Informatics"/>
        </authorList>
    </citation>
    <scope>NUCLEOTIDE SEQUENCE [LARGE SCALE GENOMIC DNA]</scope>
    <source>
        <strain evidence="1 2">NCTC10570</strain>
    </source>
</reference>
<dbReference type="InterPro" id="IPR045920">
    <property type="entry name" value="DUF6339"/>
</dbReference>
<evidence type="ECO:0000313" key="1">
    <source>
        <dbReference type="EMBL" id="SNV02036.1"/>
    </source>
</evidence>
<dbReference type="Pfam" id="PF19866">
    <property type="entry name" value="DUF6339"/>
    <property type="match status" value="1"/>
</dbReference>
<dbReference type="EMBL" id="LT906446">
    <property type="protein sequence ID" value="SNV02036.1"/>
    <property type="molecule type" value="Genomic_DNA"/>
</dbReference>
<evidence type="ECO:0000313" key="2">
    <source>
        <dbReference type="Proteomes" id="UP000215383"/>
    </source>
</evidence>
<sequence length="244" mass="29398">MKLYFMTEDALAYFKGNVKNNLHYYKDDNTNWIKTVYPDNPLQEFKIKVNDFKMDMTRENPSDADYYNVKILYEKLRDISDAQATDERLWVGLAHDCLFEYMQYRFNLKNGAFSEDRIKKNFFFAYGKKRSLIRHPIARLWWIGRLTYDKNAQNPYYAIEYLKKDFQTKVLTLFSSNFANNSKIARVFLDSMRIIEEKGRVVTRGQYRELIKYVNLLSGTTILDYLPKEYLQEKIINHYFKQNK</sequence>
<gene>
    <name evidence="1" type="ORF">SAMEA4364220_01525</name>
</gene>
<proteinExistence type="predicted"/>